<protein>
    <submittedName>
        <fullName evidence="1">Uncharacterized protein</fullName>
    </submittedName>
</protein>
<reference evidence="1 2" key="1">
    <citation type="submission" date="2014-04" db="EMBL/GenBank/DDBJ databases">
        <title>Evolutionary Origins and Diversification of the Mycorrhizal Mutualists.</title>
        <authorList>
            <consortium name="DOE Joint Genome Institute"/>
            <consortium name="Mycorrhizal Genomics Consortium"/>
            <person name="Kohler A."/>
            <person name="Kuo A."/>
            <person name="Nagy L.G."/>
            <person name="Floudas D."/>
            <person name="Copeland A."/>
            <person name="Barry K.W."/>
            <person name="Cichocki N."/>
            <person name="Veneault-Fourrey C."/>
            <person name="LaButti K."/>
            <person name="Lindquist E.A."/>
            <person name="Lipzen A."/>
            <person name="Lundell T."/>
            <person name="Morin E."/>
            <person name="Murat C."/>
            <person name="Riley R."/>
            <person name="Ohm R."/>
            <person name="Sun H."/>
            <person name="Tunlid A."/>
            <person name="Henrissat B."/>
            <person name="Grigoriev I.V."/>
            <person name="Hibbett D.S."/>
            <person name="Martin F."/>
        </authorList>
    </citation>
    <scope>NUCLEOTIDE SEQUENCE [LARGE SCALE GENOMIC DNA]</scope>
    <source>
        <strain evidence="1 2">FD-317 M1</strain>
    </source>
</reference>
<accession>A0A0D0BDV0</accession>
<dbReference type="EMBL" id="KN834769">
    <property type="protein sequence ID" value="KIK61920.1"/>
    <property type="molecule type" value="Genomic_DNA"/>
</dbReference>
<dbReference type="AlphaFoldDB" id="A0A0D0BDV0"/>
<gene>
    <name evidence="1" type="ORF">GYMLUDRAFT_243082</name>
</gene>
<evidence type="ECO:0000313" key="1">
    <source>
        <dbReference type="EMBL" id="KIK61920.1"/>
    </source>
</evidence>
<dbReference type="HOGENOM" id="CLU_1917286_0_0_1"/>
<keyword evidence="2" id="KW-1185">Reference proteome</keyword>
<name>A0A0D0BDV0_9AGAR</name>
<sequence length="132" mass="14760">MPHLHPIEVDDLKQRPYIDVIAKAENVVNKNAEFDLKPEQYTRLLGKCGTLSLHAIIPDSPKYKLKENGQSTKPVPKQDSSIAASGFITRVIPREDDPDEQPDQFCVSVDAVTFLGRTSSSIALPEMYFAYL</sequence>
<dbReference type="Proteomes" id="UP000053593">
    <property type="component" value="Unassembled WGS sequence"/>
</dbReference>
<organism evidence="1 2">
    <name type="scientific">Collybiopsis luxurians FD-317 M1</name>
    <dbReference type="NCBI Taxonomy" id="944289"/>
    <lineage>
        <taxon>Eukaryota</taxon>
        <taxon>Fungi</taxon>
        <taxon>Dikarya</taxon>
        <taxon>Basidiomycota</taxon>
        <taxon>Agaricomycotina</taxon>
        <taxon>Agaricomycetes</taxon>
        <taxon>Agaricomycetidae</taxon>
        <taxon>Agaricales</taxon>
        <taxon>Marasmiineae</taxon>
        <taxon>Omphalotaceae</taxon>
        <taxon>Collybiopsis</taxon>
        <taxon>Collybiopsis luxurians</taxon>
    </lineage>
</organism>
<proteinExistence type="predicted"/>
<evidence type="ECO:0000313" key="2">
    <source>
        <dbReference type="Proteomes" id="UP000053593"/>
    </source>
</evidence>